<accession>A0AAD6DE91</accession>
<evidence type="ECO:0000313" key="3">
    <source>
        <dbReference type="Proteomes" id="UP001216150"/>
    </source>
</evidence>
<reference evidence="2 3" key="1">
    <citation type="journal article" date="2023" name="IMA Fungus">
        <title>Comparative genomic study of the Penicillium genus elucidates a diverse pangenome and 15 lateral gene transfer events.</title>
        <authorList>
            <person name="Petersen C."/>
            <person name="Sorensen T."/>
            <person name="Nielsen M.R."/>
            <person name="Sondergaard T.E."/>
            <person name="Sorensen J.L."/>
            <person name="Fitzpatrick D.A."/>
            <person name="Frisvad J.C."/>
            <person name="Nielsen K.L."/>
        </authorList>
    </citation>
    <scope>NUCLEOTIDE SEQUENCE [LARGE SCALE GENOMIC DNA]</scope>
    <source>
        <strain evidence="2 3">IBT 29057</strain>
    </source>
</reference>
<name>A0AAD6DE91_9EURO</name>
<keyword evidence="3" id="KW-1185">Reference proteome</keyword>
<protein>
    <submittedName>
        <fullName evidence="2">Uncharacterized protein</fullName>
    </submittedName>
</protein>
<organism evidence="2 3">
    <name type="scientific">Penicillium hetheringtonii</name>
    <dbReference type="NCBI Taxonomy" id="911720"/>
    <lineage>
        <taxon>Eukaryota</taxon>
        <taxon>Fungi</taxon>
        <taxon>Dikarya</taxon>
        <taxon>Ascomycota</taxon>
        <taxon>Pezizomycotina</taxon>
        <taxon>Eurotiomycetes</taxon>
        <taxon>Eurotiomycetidae</taxon>
        <taxon>Eurotiales</taxon>
        <taxon>Aspergillaceae</taxon>
        <taxon>Penicillium</taxon>
    </lineage>
</organism>
<sequence>MGILETVEIAGVLYVVKFVSDLILGVWFGLDTDHWSSGHSLRQYTIARGAEGYENYSNDRANDPRHDIRIEPNDDPQRNLPRLEGNSLDLESRSRANKSLEMFFARLIWESVASARRPQYSSCVGEVLLDEDTVAGITTRLVNSWVGIIASTILVVIDGKRDG</sequence>
<dbReference type="Proteomes" id="UP001216150">
    <property type="component" value="Unassembled WGS sequence"/>
</dbReference>
<feature type="region of interest" description="Disordered" evidence="1">
    <location>
        <begin position="55"/>
        <end position="84"/>
    </location>
</feature>
<feature type="compositionally biased region" description="Basic and acidic residues" evidence="1">
    <location>
        <begin position="60"/>
        <end position="77"/>
    </location>
</feature>
<gene>
    <name evidence="2" type="ORF">N7450_009110</name>
</gene>
<dbReference type="EMBL" id="JAQJAC010000008">
    <property type="protein sequence ID" value="KAJ5575211.1"/>
    <property type="molecule type" value="Genomic_DNA"/>
</dbReference>
<comment type="caution">
    <text evidence="2">The sequence shown here is derived from an EMBL/GenBank/DDBJ whole genome shotgun (WGS) entry which is preliminary data.</text>
</comment>
<dbReference type="AlphaFoldDB" id="A0AAD6DE91"/>
<evidence type="ECO:0000256" key="1">
    <source>
        <dbReference type="SAM" id="MobiDB-lite"/>
    </source>
</evidence>
<proteinExistence type="predicted"/>
<evidence type="ECO:0000313" key="2">
    <source>
        <dbReference type="EMBL" id="KAJ5575211.1"/>
    </source>
</evidence>